<organism evidence="1 2">
    <name type="scientific">Echinococcus canadensis</name>
    <dbReference type="NCBI Taxonomy" id="519352"/>
    <lineage>
        <taxon>Eukaryota</taxon>
        <taxon>Metazoa</taxon>
        <taxon>Spiralia</taxon>
        <taxon>Lophotrochozoa</taxon>
        <taxon>Platyhelminthes</taxon>
        <taxon>Cestoda</taxon>
        <taxon>Eucestoda</taxon>
        <taxon>Cyclophyllidea</taxon>
        <taxon>Taeniidae</taxon>
        <taxon>Echinococcus</taxon>
        <taxon>Echinococcus canadensis group</taxon>
    </lineage>
</organism>
<evidence type="ECO:0000313" key="1">
    <source>
        <dbReference type="Proteomes" id="UP000887562"/>
    </source>
</evidence>
<dbReference type="WBParaSite" id="maker-E.canG7_contigs_1045-snap-gene-0.20-mRNA-1">
    <property type="protein sequence ID" value="maker-E.canG7_contigs_1045-snap-gene-0.20-mRNA-1"/>
    <property type="gene ID" value="EcG7_05728"/>
</dbReference>
<accession>A0A915EVY3</accession>
<dbReference type="AlphaFoldDB" id="A0A915EVY3"/>
<proteinExistence type="predicted"/>
<protein>
    <submittedName>
        <fullName evidence="2">Uncharacterized protein</fullName>
    </submittedName>
</protein>
<name>A0A915EVY3_9CEST</name>
<evidence type="ECO:0000313" key="2">
    <source>
        <dbReference type="WBParaSite" id="maker-E.canG7_contigs_1045-snap-gene-0.20-mRNA-1"/>
    </source>
</evidence>
<reference evidence="2" key="1">
    <citation type="submission" date="2022-11" db="UniProtKB">
        <authorList>
            <consortium name="WormBaseParasite"/>
        </authorList>
    </citation>
    <scope>IDENTIFICATION</scope>
</reference>
<sequence length="168" mass="18863">MGQCQVMVEEYFSKPKSSFKILLNFFKTPTARCKAWQSTRMFGCLLPPFCSSVSSSFPVVVKAQSISIVDSDNMKLLSVLATHLIPSLVEAVCNDGCSIQVEYCKIPRHMVPRFGEHLIPSYSNIPKCMLRALNSLQPALHKRSVQMGKKFISFEDTYTALLDFVSDI</sequence>
<keyword evidence="1" id="KW-1185">Reference proteome</keyword>
<dbReference type="Proteomes" id="UP000887562">
    <property type="component" value="Unplaced"/>
</dbReference>